<keyword evidence="1" id="KW-0472">Membrane</keyword>
<name>A0ABY4SME9_9CAUL</name>
<sequence length="72" mass="7689">MDLSTTLILLAAALAMTVFAGWRGARPPDPWKGPRLIPWRFLMIGAAALALLLLVHLATLFGAARAPWIPGA</sequence>
<gene>
    <name evidence="2" type="ORF">M8231_13170</name>
</gene>
<keyword evidence="1" id="KW-0812">Transmembrane</keyword>
<keyword evidence="1" id="KW-1133">Transmembrane helix</keyword>
<dbReference type="RefSeq" id="WP_249749581.1">
    <property type="nucleotide sequence ID" value="NZ_CP097298.1"/>
</dbReference>
<accession>A0ABY4SME9</accession>
<dbReference type="Proteomes" id="UP001055429">
    <property type="component" value="Chromosome"/>
</dbReference>
<dbReference type="EMBL" id="CP097649">
    <property type="protein sequence ID" value="URI14752.1"/>
    <property type="molecule type" value="Genomic_DNA"/>
</dbReference>
<evidence type="ECO:0000256" key="1">
    <source>
        <dbReference type="SAM" id="Phobius"/>
    </source>
</evidence>
<proteinExistence type="predicted"/>
<organism evidence="2 3">
    <name type="scientific">Brevundimonas albigilva</name>
    <dbReference type="NCBI Taxonomy" id="1312364"/>
    <lineage>
        <taxon>Bacteria</taxon>
        <taxon>Pseudomonadati</taxon>
        <taxon>Pseudomonadota</taxon>
        <taxon>Alphaproteobacteria</taxon>
        <taxon>Caulobacterales</taxon>
        <taxon>Caulobacteraceae</taxon>
        <taxon>Brevundimonas</taxon>
    </lineage>
</organism>
<keyword evidence="3" id="KW-1185">Reference proteome</keyword>
<evidence type="ECO:0000313" key="3">
    <source>
        <dbReference type="Proteomes" id="UP001055429"/>
    </source>
</evidence>
<protein>
    <submittedName>
        <fullName evidence="2">Uncharacterized protein</fullName>
    </submittedName>
</protein>
<reference evidence="2" key="1">
    <citation type="submission" date="2022-05" db="EMBL/GenBank/DDBJ databases">
        <title>Brevundimonas albigilva TT17 genome sequence.</title>
        <authorList>
            <person name="Lee K."/>
            <person name="Son H."/>
        </authorList>
    </citation>
    <scope>NUCLEOTIDE SEQUENCE</scope>
    <source>
        <strain evidence="2">TT17</strain>
    </source>
</reference>
<evidence type="ECO:0000313" key="2">
    <source>
        <dbReference type="EMBL" id="URI14752.1"/>
    </source>
</evidence>
<feature type="transmembrane region" description="Helical" evidence="1">
    <location>
        <begin position="36"/>
        <end position="55"/>
    </location>
</feature>